<evidence type="ECO:0000313" key="2">
    <source>
        <dbReference type="Proteomes" id="UP000326924"/>
    </source>
</evidence>
<keyword evidence="2" id="KW-1185">Reference proteome</keyword>
<dbReference type="EMBL" id="VXIS01000293">
    <property type="protein sequence ID" value="KAA8895021.1"/>
    <property type="molecule type" value="Genomic_DNA"/>
</dbReference>
<reference evidence="1 2" key="1">
    <citation type="submission" date="2019-09" db="EMBL/GenBank/DDBJ databases">
        <title>Draft genome of the ectomycorrhizal ascomycete Sphaerosporella brunnea.</title>
        <authorList>
            <consortium name="DOE Joint Genome Institute"/>
            <person name="Benucci G.M."/>
            <person name="Marozzi G."/>
            <person name="Antonielli L."/>
            <person name="Sanchez S."/>
            <person name="Marco P."/>
            <person name="Wang X."/>
            <person name="Falini L.B."/>
            <person name="Barry K."/>
            <person name="Haridas S."/>
            <person name="Lipzen A."/>
            <person name="Labutti K."/>
            <person name="Grigoriev I.V."/>
            <person name="Murat C."/>
            <person name="Martin F."/>
            <person name="Albertini E."/>
            <person name="Donnini D."/>
            <person name="Bonito G."/>
        </authorList>
    </citation>
    <scope>NUCLEOTIDE SEQUENCE [LARGE SCALE GENOMIC DNA]</scope>
    <source>
        <strain evidence="1 2">Sb_GMNB300</strain>
    </source>
</reference>
<accession>A0A5J5EIF9</accession>
<gene>
    <name evidence="1" type="ORF">FN846DRAFT_364561</name>
</gene>
<dbReference type="AlphaFoldDB" id="A0A5J5EIF9"/>
<organism evidence="1 2">
    <name type="scientific">Sphaerosporella brunnea</name>
    <dbReference type="NCBI Taxonomy" id="1250544"/>
    <lineage>
        <taxon>Eukaryota</taxon>
        <taxon>Fungi</taxon>
        <taxon>Dikarya</taxon>
        <taxon>Ascomycota</taxon>
        <taxon>Pezizomycotina</taxon>
        <taxon>Pezizomycetes</taxon>
        <taxon>Pezizales</taxon>
        <taxon>Pyronemataceae</taxon>
        <taxon>Sphaerosporella</taxon>
    </lineage>
</organism>
<protein>
    <submittedName>
        <fullName evidence="1">Uncharacterized protein</fullName>
    </submittedName>
</protein>
<comment type="caution">
    <text evidence="1">The sequence shown here is derived from an EMBL/GenBank/DDBJ whole genome shotgun (WGS) entry which is preliminary data.</text>
</comment>
<sequence length="261" mass="28672">MPTASVLAGTNLTIPPVARNIFSSVSSIANNDFDDIFAHPATPVSAAELQEFKTYLATIPFNFHDHQYTNAGRMLESEGDVRLFLEAAAVLPCWAVALSMVPASGRSFDLQLRSEKTWKGIAPDLSVFSSHADKTFSPLMAIEFKGPGVLSVCENGIPSGDCDAWDGVTAQLRKYACENGFKHIVVIDSAHALYFHFNEPANEHAEVRYILASVGDSMVNFTPTVTARELILFAFFTCIGEISQRRLVPFSRLRYLISEDS</sequence>
<dbReference type="InParanoid" id="A0A5J5EIF9"/>
<proteinExistence type="predicted"/>
<name>A0A5J5EIF9_9PEZI</name>
<evidence type="ECO:0000313" key="1">
    <source>
        <dbReference type="EMBL" id="KAA8895021.1"/>
    </source>
</evidence>
<dbReference type="Proteomes" id="UP000326924">
    <property type="component" value="Unassembled WGS sequence"/>
</dbReference>